<dbReference type="EMBL" id="FRBI01000015">
    <property type="protein sequence ID" value="SHM84931.1"/>
    <property type="molecule type" value="Genomic_DNA"/>
</dbReference>
<gene>
    <name evidence="3" type="ORF">SAMN05216499_11570</name>
</gene>
<evidence type="ECO:0000313" key="3">
    <source>
        <dbReference type="EMBL" id="SHM84931.1"/>
    </source>
</evidence>
<reference evidence="3 4" key="1">
    <citation type="submission" date="2016-11" db="EMBL/GenBank/DDBJ databases">
        <authorList>
            <person name="Jaros S."/>
            <person name="Januszkiewicz K."/>
            <person name="Wedrychowicz H."/>
        </authorList>
    </citation>
    <scope>NUCLEOTIDE SEQUENCE [LARGE SCALE GENOMIC DNA]</scope>
    <source>
        <strain evidence="3 4">CGMCC 4.2025</strain>
    </source>
</reference>
<feature type="compositionally biased region" description="Low complexity" evidence="1">
    <location>
        <begin position="42"/>
        <end position="53"/>
    </location>
</feature>
<keyword evidence="2" id="KW-0732">Signal</keyword>
<organism evidence="3 4">
    <name type="scientific">Actinacidiphila paucisporea</name>
    <dbReference type="NCBI Taxonomy" id="310782"/>
    <lineage>
        <taxon>Bacteria</taxon>
        <taxon>Bacillati</taxon>
        <taxon>Actinomycetota</taxon>
        <taxon>Actinomycetes</taxon>
        <taxon>Kitasatosporales</taxon>
        <taxon>Streptomycetaceae</taxon>
        <taxon>Actinacidiphila</taxon>
    </lineage>
</organism>
<feature type="region of interest" description="Disordered" evidence="1">
    <location>
        <begin position="25"/>
        <end position="81"/>
    </location>
</feature>
<feature type="signal peptide" evidence="2">
    <location>
        <begin position="1"/>
        <end position="17"/>
    </location>
</feature>
<proteinExistence type="predicted"/>
<protein>
    <recommendedName>
        <fullName evidence="5">Lipoprotein</fullName>
    </recommendedName>
</protein>
<accession>A0A1M7M3W0</accession>
<feature type="chain" id="PRO_5039342812" description="Lipoprotein" evidence="2">
    <location>
        <begin position="18"/>
        <end position="162"/>
    </location>
</feature>
<dbReference type="AlphaFoldDB" id="A0A1M7M3W0"/>
<evidence type="ECO:0000256" key="1">
    <source>
        <dbReference type="SAM" id="MobiDB-lite"/>
    </source>
</evidence>
<sequence>MALGMRSRMLLPALVLAALTGCGGSGTPADSAGHPTPPAAPTPAASTSAAGAGLADPLPDRLPPGTKVVLRRTGRGPQPLDLSGLVSRTDEVTLHWLCAGGADGVRVTDHAAIVVGSDCSATAGQATLAFTGVVPPSGSRDLSWKVQAGASTMWRIAVTVGT</sequence>
<evidence type="ECO:0008006" key="5">
    <source>
        <dbReference type="Google" id="ProtNLM"/>
    </source>
</evidence>
<evidence type="ECO:0000256" key="2">
    <source>
        <dbReference type="SAM" id="SignalP"/>
    </source>
</evidence>
<evidence type="ECO:0000313" key="4">
    <source>
        <dbReference type="Proteomes" id="UP000184111"/>
    </source>
</evidence>
<dbReference type="Proteomes" id="UP000184111">
    <property type="component" value="Unassembled WGS sequence"/>
</dbReference>
<keyword evidence="4" id="KW-1185">Reference proteome</keyword>
<name>A0A1M7M3W0_9ACTN</name>
<dbReference type="PROSITE" id="PS51257">
    <property type="entry name" value="PROKAR_LIPOPROTEIN"/>
    <property type="match status" value="1"/>
</dbReference>